<accession>A0A2K3CWX5</accession>
<dbReference type="AlphaFoldDB" id="A0A2K3CWX5"/>
<dbReference type="PaxDb" id="3055-EDO96647"/>
<keyword evidence="3" id="KW-1185">Reference proteome</keyword>
<keyword evidence="1" id="KW-0732">Signal</keyword>
<dbReference type="InParanoid" id="A0A2K3CWX5"/>
<evidence type="ECO:0000256" key="1">
    <source>
        <dbReference type="SAM" id="SignalP"/>
    </source>
</evidence>
<dbReference type="KEGG" id="cre:CHLRE_15g641926v5"/>
<feature type="signal peptide" evidence="1">
    <location>
        <begin position="1"/>
        <end position="26"/>
    </location>
</feature>
<dbReference type="EMBL" id="CM008976">
    <property type="protein sequence ID" value="PNW72778.1"/>
    <property type="molecule type" value="Genomic_DNA"/>
</dbReference>
<dbReference type="RefSeq" id="XP_001703068.2">
    <property type="nucleotide sequence ID" value="XM_001703016.2"/>
</dbReference>
<gene>
    <name evidence="2" type="ORF">CHLRE_15g641926v5</name>
</gene>
<protein>
    <submittedName>
        <fullName evidence="2">Uncharacterized protein</fullName>
    </submittedName>
</protein>
<dbReference type="Gramene" id="PNW72778">
    <property type="protein sequence ID" value="PNW72778"/>
    <property type="gene ID" value="CHLRE_15g641926v5"/>
</dbReference>
<dbReference type="GeneID" id="5728620"/>
<feature type="chain" id="PRO_5014320367" evidence="1">
    <location>
        <begin position="27"/>
        <end position="187"/>
    </location>
</feature>
<evidence type="ECO:0000313" key="2">
    <source>
        <dbReference type="EMBL" id="PNW72778.1"/>
    </source>
</evidence>
<reference evidence="2 3" key="1">
    <citation type="journal article" date="2007" name="Science">
        <title>The Chlamydomonas genome reveals the evolution of key animal and plant functions.</title>
        <authorList>
            <person name="Merchant S.S."/>
            <person name="Prochnik S.E."/>
            <person name="Vallon O."/>
            <person name="Harris E.H."/>
            <person name="Karpowicz S.J."/>
            <person name="Witman G.B."/>
            <person name="Terry A."/>
            <person name="Salamov A."/>
            <person name="Fritz-Laylin L.K."/>
            <person name="Marechal-Drouard L."/>
            <person name="Marshall W.F."/>
            <person name="Qu L.H."/>
            <person name="Nelson D.R."/>
            <person name="Sanderfoot A.A."/>
            <person name="Spalding M.H."/>
            <person name="Kapitonov V.V."/>
            <person name="Ren Q."/>
            <person name="Ferris P."/>
            <person name="Lindquist E."/>
            <person name="Shapiro H."/>
            <person name="Lucas S.M."/>
            <person name="Grimwood J."/>
            <person name="Schmutz J."/>
            <person name="Cardol P."/>
            <person name="Cerutti H."/>
            <person name="Chanfreau G."/>
            <person name="Chen C.L."/>
            <person name="Cognat V."/>
            <person name="Croft M.T."/>
            <person name="Dent R."/>
            <person name="Dutcher S."/>
            <person name="Fernandez E."/>
            <person name="Fukuzawa H."/>
            <person name="Gonzalez-Ballester D."/>
            <person name="Gonzalez-Halphen D."/>
            <person name="Hallmann A."/>
            <person name="Hanikenne M."/>
            <person name="Hippler M."/>
            <person name="Inwood W."/>
            <person name="Jabbari K."/>
            <person name="Kalanon M."/>
            <person name="Kuras R."/>
            <person name="Lefebvre P.A."/>
            <person name="Lemaire S.D."/>
            <person name="Lobanov A.V."/>
            <person name="Lohr M."/>
            <person name="Manuell A."/>
            <person name="Meier I."/>
            <person name="Mets L."/>
            <person name="Mittag M."/>
            <person name="Mittelmeier T."/>
            <person name="Moroney J.V."/>
            <person name="Moseley J."/>
            <person name="Napoli C."/>
            <person name="Nedelcu A.M."/>
            <person name="Niyogi K."/>
            <person name="Novoselov S.V."/>
            <person name="Paulsen I.T."/>
            <person name="Pazour G."/>
            <person name="Purton S."/>
            <person name="Ral J.P."/>
            <person name="Riano-Pachon D.M."/>
            <person name="Riekhof W."/>
            <person name="Rymarquis L."/>
            <person name="Schroda M."/>
            <person name="Stern D."/>
            <person name="Umen J."/>
            <person name="Willows R."/>
            <person name="Wilson N."/>
            <person name="Zimmer S.L."/>
            <person name="Allmer J."/>
            <person name="Balk J."/>
            <person name="Bisova K."/>
            <person name="Chen C.J."/>
            <person name="Elias M."/>
            <person name="Gendler K."/>
            <person name="Hauser C."/>
            <person name="Lamb M.R."/>
            <person name="Ledford H."/>
            <person name="Long J.C."/>
            <person name="Minagawa J."/>
            <person name="Page M.D."/>
            <person name="Pan J."/>
            <person name="Pootakham W."/>
            <person name="Roje S."/>
            <person name="Rose A."/>
            <person name="Stahlberg E."/>
            <person name="Terauchi A.M."/>
            <person name="Yang P."/>
            <person name="Ball S."/>
            <person name="Bowler C."/>
            <person name="Dieckmann C.L."/>
            <person name="Gladyshev V.N."/>
            <person name="Green P."/>
            <person name="Jorgensen R."/>
            <person name="Mayfield S."/>
            <person name="Mueller-Roeber B."/>
            <person name="Rajamani S."/>
            <person name="Sayre R.T."/>
            <person name="Brokstein P."/>
            <person name="Dubchak I."/>
            <person name="Goodstein D."/>
            <person name="Hornick L."/>
            <person name="Huang Y.W."/>
            <person name="Jhaveri J."/>
            <person name="Luo Y."/>
            <person name="Martinez D."/>
            <person name="Ngau W.C."/>
            <person name="Otillar B."/>
            <person name="Poliakov A."/>
            <person name="Porter A."/>
            <person name="Szajkowski L."/>
            <person name="Werner G."/>
            <person name="Zhou K."/>
            <person name="Grigoriev I.V."/>
            <person name="Rokhsar D.S."/>
            <person name="Grossman A.R."/>
        </authorList>
    </citation>
    <scope>NUCLEOTIDE SEQUENCE [LARGE SCALE GENOMIC DNA]</scope>
    <source>
        <strain evidence="3">CC-503</strain>
    </source>
</reference>
<proteinExistence type="predicted"/>
<name>A0A2K3CWX5_CHLRE</name>
<dbReference type="Proteomes" id="UP000006906">
    <property type="component" value="Chromosome 15"/>
</dbReference>
<organism evidence="2 3">
    <name type="scientific">Chlamydomonas reinhardtii</name>
    <name type="common">Chlamydomonas smithii</name>
    <dbReference type="NCBI Taxonomy" id="3055"/>
    <lineage>
        <taxon>Eukaryota</taxon>
        <taxon>Viridiplantae</taxon>
        <taxon>Chlorophyta</taxon>
        <taxon>core chlorophytes</taxon>
        <taxon>Chlorophyceae</taxon>
        <taxon>CS clade</taxon>
        <taxon>Chlamydomonadales</taxon>
        <taxon>Chlamydomonadaceae</taxon>
        <taxon>Chlamydomonas</taxon>
    </lineage>
</organism>
<sequence length="187" mass="20022">MAAAASWLLLAALLATLTASTGVANAQQQTTVPPSGGRPPPAPVVTNVTANPYTPPTNNNNNVVGGDQLLLQEDEDARNATIQLLEAARNITAAWAAHKARYNESYDSPELDAQHLQRFNESVQRALALNQGRTRLSAFYSLEAMGEVADDSPAELVADRFGIDPELAAGLARLVNKALKVRMQETY</sequence>
<evidence type="ECO:0000313" key="3">
    <source>
        <dbReference type="Proteomes" id="UP000006906"/>
    </source>
</evidence>